<evidence type="ECO:0000256" key="3">
    <source>
        <dbReference type="ARBA" id="ARBA00022448"/>
    </source>
</evidence>
<keyword evidence="5" id="KW-0460">Magnesium</keyword>
<dbReference type="InterPro" id="IPR036739">
    <property type="entry name" value="SLC41_membr_dom_sf"/>
</dbReference>
<feature type="transmembrane region" description="Helical" evidence="10">
    <location>
        <begin position="347"/>
        <end position="371"/>
    </location>
</feature>
<feature type="transmembrane region" description="Helical" evidence="10">
    <location>
        <begin position="269"/>
        <end position="287"/>
    </location>
</feature>
<evidence type="ECO:0000256" key="9">
    <source>
        <dbReference type="SAM" id="MobiDB-lite"/>
    </source>
</evidence>
<dbReference type="Gene3D" id="1.10.357.20">
    <property type="entry name" value="SLC41 divalent cation transporters, integral membrane domain"/>
    <property type="match status" value="2"/>
</dbReference>
<evidence type="ECO:0000256" key="6">
    <source>
        <dbReference type="ARBA" id="ARBA00022989"/>
    </source>
</evidence>
<sequence>MIEGEDKGSRGRRRRFVRGGEDASGREPGRIRRRLQERPRIRPKVYGYLSQEKESLRQGFAALFISSVGELVAGIALAGITDTLDQLVGLAVLIPAAIGMRGAIFGAMGSRISTAIQTGLFSFSFRRGVLAENVQAAAVLSLISGVFLAFLARYLCDILGVETRLSVFDYVVISTVGGVIAGTFLLGITVLVARVSVARDWDMDNIAAPMITAAGDILTLPSLVVATYLIGIPIFSSVFAVALIAVALGAVAAAFRLGVPNLRRILAESLPILALTGTVTILVGVALQDREEQFTTLLALSILLPAFLQEGGALGGILSSRLSSKVHLGLLAPRGLPSVGAFRDFTLIYIFATGVYLFIGGASHVLAVTLFSPEASPGFGAMLGISALAGLIATTAAVFAAYYGSVLSYRFGLDPDTYGIPIITAAVDLLGFMSLIIAMIVFGLAG</sequence>
<protein>
    <recommendedName>
        <fullName evidence="11">SLC41A/MgtE integral membrane domain-containing protein</fullName>
    </recommendedName>
</protein>
<evidence type="ECO:0000256" key="7">
    <source>
        <dbReference type="ARBA" id="ARBA00023065"/>
    </source>
</evidence>
<dbReference type="KEGG" id="rmar:GBA65_13295"/>
<feature type="transmembrane region" description="Helical" evidence="10">
    <location>
        <begin position="422"/>
        <end position="445"/>
    </location>
</feature>
<dbReference type="GO" id="GO:0016020">
    <property type="term" value="C:membrane"/>
    <property type="evidence" value="ECO:0007669"/>
    <property type="project" value="UniProtKB-SubCell"/>
</dbReference>
<dbReference type="GO" id="GO:0008324">
    <property type="term" value="F:monoatomic cation transmembrane transporter activity"/>
    <property type="evidence" value="ECO:0007669"/>
    <property type="project" value="InterPro"/>
</dbReference>
<evidence type="ECO:0000256" key="2">
    <source>
        <dbReference type="ARBA" id="ARBA00009749"/>
    </source>
</evidence>
<name>A0A6G8PYS4_9ACTN</name>
<gene>
    <name evidence="12" type="ORF">GBA65_13295</name>
</gene>
<keyword evidence="8 10" id="KW-0472">Membrane</keyword>
<dbReference type="InterPro" id="IPR045349">
    <property type="entry name" value="SLC41A1-3"/>
</dbReference>
<reference evidence="12 13" key="1">
    <citation type="submission" date="2019-10" db="EMBL/GenBank/DDBJ databases">
        <title>Rubrobacter sp nov SCSIO 52915 isolated from a deep-sea sediment in the South China Sea.</title>
        <authorList>
            <person name="Chen R.W."/>
        </authorList>
    </citation>
    <scope>NUCLEOTIDE SEQUENCE [LARGE SCALE GENOMIC DNA]</scope>
    <source>
        <strain evidence="12 13">SCSIO 52915</strain>
    </source>
</reference>
<evidence type="ECO:0000256" key="5">
    <source>
        <dbReference type="ARBA" id="ARBA00022842"/>
    </source>
</evidence>
<evidence type="ECO:0000313" key="12">
    <source>
        <dbReference type="EMBL" id="QIN79325.1"/>
    </source>
</evidence>
<feature type="region of interest" description="Disordered" evidence="9">
    <location>
        <begin position="1"/>
        <end position="29"/>
    </location>
</feature>
<accession>A0A6G8PYS4</accession>
<proteinExistence type="inferred from homology"/>
<dbReference type="InterPro" id="IPR006667">
    <property type="entry name" value="SLC41_membr_dom"/>
</dbReference>
<keyword evidence="7" id="KW-0406">Ion transport</keyword>
<dbReference type="SUPFAM" id="SSF161093">
    <property type="entry name" value="MgtE membrane domain-like"/>
    <property type="match status" value="2"/>
</dbReference>
<feature type="transmembrane region" description="Helical" evidence="10">
    <location>
        <begin position="205"/>
        <end position="228"/>
    </location>
</feature>
<keyword evidence="13" id="KW-1185">Reference proteome</keyword>
<dbReference type="EMBL" id="CP045121">
    <property type="protein sequence ID" value="QIN79325.1"/>
    <property type="molecule type" value="Genomic_DNA"/>
</dbReference>
<organism evidence="12 13">
    <name type="scientific">Rubrobacter marinus</name>
    <dbReference type="NCBI Taxonomy" id="2653852"/>
    <lineage>
        <taxon>Bacteria</taxon>
        <taxon>Bacillati</taxon>
        <taxon>Actinomycetota</taxon>
        <taxon>Rubrobacteria</taxon>
        <taxon>Rubrobacterales</taxon>
        <taxon>Rubrobacteraceae</taxon>
        <taxon>Rubrobacter</taxon>
    </lineage>
</organism>
<evidence type="ECO:0000313" key="13">
    <source>
        <dbReference type="Proteomes" id="UP000502706"/>
    </source>
</evidence>
<keyword evidence="3" id="KW-0813">Transport</keyword>
<evidence type="ECO:0000256" key="1">
    <source>
        <dbReference type="ARBA" id="ARBA00004141"/>
    </source>
</evidence>
<feature type="transmembrane region" description="Helical" evidence="10">
    <location>
        <begin position="170"/>
        <end position="193"/>
    </location>
</feature>
<dbReference type="PANTHER" id="PTHR16228">
    <property type="entry name" value="DIVALENT CATION TRANSPORTER SOLUTE CARRIER FAMILY 41"/>
    <property type="match status" value="1"/>
</dbReference>
<dbReference type="Proteomes" id="UP000502706">
    <property type="component" value="Chromosome"/>
</dbReference>
<dbReference type="PANTHER" id="PTHR16228:SF7">
    <property type="entry name" value="SLC41A_MGTE INTEGRAL MEMBRANE DOMAIN-CONTAINING PROTEIN"/>
    <property type="match status" value="1"/>
</dbReference>
<comment type="similarity">
    <text evidence="2">Belongs to the SLC41A transporter family.</text>
</comment>
<comment type="subcellular location">
    <subcellularLocation>
        <location evidence="1">Membrane</location>
        <topology evidence="1">Multi-pass membrane protein</topology>
    </subcellularLocation>
</comment>
<evidence type="ECO:0000256" key="10">
    <source>
        <dbReference type="SAM" id="Phobius"/>
    </source>
</evidence>
<feature type="transmembrane region" description="Helical" evidence="10">
    <location>
        <begin position="129"/>
        <end position="150"/>
    </location>
</feature>
<feature type="transmembrane region" description="Helical" evidence="10">
    <location>
        <begin position="234"/>
        <end position="257"/>
    </location>
</feature>
<feature type="domain" description="SLC41A/MgtE integral membrane" evidence="11">
    <location>
        <begin position="305"/>
        <end position="437"/>
    </location>
</feature>
<feature type="transmembrane region" description="Helical" evidence="10">
    <location>
        <begin position="87"/>
        <end position="108"/>
    </location>
</feature>
<keyword evidence="6 10" id="KW-1133">Transmembrane helix</keyword>
<feature type="transmembrane region" description="Helical" evidence="10">
    <location>
        <begin position="60"/>
        <end position="81"/>
    </location>
</feature>
<dbReference type="Pfam" id="PF01769">
    <property type="entry name" value="MgtE"/>
    <property type="match status" value="2"/>
</dbReference>
<evidence type="ECO:0000256" key="8">
    <source>
        <dbReference type="ARBA" id="ARBA00023136"/>
    </source>
</evidence>
<dbReference type="RefSeq" id="WP_166396989.1">
    <property type="nucleotide sequence ID" value="NZ_CP045121.1"/>
</dbReference>
<evidence type="ECO:0000256" key="4">
    <source>
        <dbReference type="ARBA" id="ARBA00022692"/>
    </source>
</evidence>
<feature type="transmembrane region" description="Helical" evidence="10">
    <location>
        <begin position="378"/>
        <end position="402"/>
    </location>
</feature>
<dbReference type="AlphaFoldDB" id="A0A6G8PYS4"/>
<evidence type="ECO:0000259" key="11">
    <source>
        <dbReference type="Pfam" id="PF01769"/>
    </source>
</evidence>
<feature type="compositionally biased region" description="Basic and acidic residues" evidence="9">
    <location>
        <begin position="18"/>
        <end position="29"/>
    </location>
</feature>
<feature type="domain" description="SLC41A/MgtE integral membrane" evidence="11">
    <location>
        <begin position="94"/>
        <end position="225"/>
    </location>
</feature>
<keyword evidence="4 10" id="KW-0812">Transmembrane</keyword>